<dbReference type="InterPro" id="IPR036322">
    <property type="entry name" value="WD40_repeat_dom_sf"/>
</dbReference>
<gene>
    <name evidence="2" type="ORF">METSCH_A08100</name>
</gene>
<evidence type="ECO:0000313" key="3">
    <source>
        <dbReference type="Proteomes" id="UP000292447"/>
    </source>
</evidence>
<reference evidence="3" key="1">
    <citation type="submission" date="2019-03" db="EMBL/GenBank/DDBJ databases">
        <title>Snf2 controls pulcherriminic acid biosynthesis and connects pigmentation and antifungal activity of the yeast Metschnikowia pulcherrima.</title>
        <authorList>
            <person name="Gore-Lloyd D."/>
            <person name="Sumann I."/>
            <person name="Brachmann A.O."/>
            <person name="Schneeberger K."/>
            <person name="Ortiz-Merino R.A."/>
            <person name="Moreno-Beltran M."/>
            <person name="Schlaefli M."/>
            <person name="Kirner P."/>
            <person name="Santos Kron A."/>
            <person name="Wolfe K.H."/>
            <person name="Piel J."/>
            <person name="Ahrens C.H."/>
            <person name="Henk D."/>
            <person name="Freimoser F.M."/>
        </authorList>
    </citation>
    <scope>NUCLEOTIDE SEQUENCE [LARGE SCALE GENOMIC DNA]</scope>
    <source>
        <strain evidence="3">APC 1.2</strain>
    </source>
</reference>
<protein>
    <recommendedName>
        <fullName evidence="4">LisH domain-containing protein</fullName>
    </recommendedName>
</protein>
<evidence type="ECO:0000313" key="2">
    <source>
        <dbReference type="EMBL" id="QBM86174.1"/>
    </source>
</evidence>
<proteinExistence type="predicted"/>
<dbReference type="InterPro" id="IPR001680">
    <property type="entry name" value="WD40_rpt"/>
</dbReference>
<dbReference type="PROSITE" id="PS50294">
    <property type="entry name" value="WD_REPEATS_REGION"/>
    <property type="match status" value="1"/>
</dbReference>
<dbReference type="PROSITE" id="PS50082">
    <property type="entry name" value="WD_REPEATS_2"/>
    <property type="match status" value="1"/>
</dbReference>
<keyword evidence="1" id="KW-0853">WD repeat</keyword>
<organism evidence="2 3">
    <name type="scientific">Metschnikowia aff. pulcherrima</name>
    <dbReference type="NCBI Taxonomy" id="2163413"/>
    <lineage>
        <taxon>Eukaryota</taxon>
        <taxon>Fungi</taxon>
        <taxon>Dikarya</taxon>
        <taxon>Ascomycota</taxon>
        <taxon>Saccharomycotina</taxon>
        <taxon>Pichiomycetes</taxon>
        <taxon>Metschnikowiaceae</taxon>
        <taxon>Metschnikowia</taxon>
    </lineage>
</organism>
<dbReference type="InterPro" id="IPR006594">
    <property type="entry name" value="LisH"/>
</dbReference>
<evidence type="ECO:0008006" key="4">
    <source>
        <dbReference type="Google" id="ProtNLM"/>
    </source>
</evidence>
<dbReference type="PROSITE" id="PS50896">
    <property type="entry name" value="LISH"/>
    <property type="match status" value="1"/>
</dbReference>
<dbReference type="SMART" id="SM00320">
    <property type="entry name" value="WD40"/>
    <property type="match status" value="2"/>
</dbReference>
<dbReference type="Proteomes" id="UP000292447">
    <property type="component" value="Chromosome I"/>
</dbReference>
<dbReference type="InterPro" id="IPR015943">
    <property type="entry name" value="WD40/YVTN_repeat-like_dom_sf"/>
</dbReference>
<dbReference type="AlphaFoldDB" id="A0A4P6XKT0"/>
<dbReference type="EMBL" id="CP034456">
    <property type="protein sequence ID" value="QBM86174.1"/>
    <property type="molecule type" value="Genomic_DNA"/>
</dbReference>
<accession>A0A4P6XKT0</accession>
<sequence length="417" mass="46661">MSVHSFVAQFLKENGYSETLRTFEAEYGKVIPLELPHDETLEGILNDRLKYLAIDAQNEPEFEEVLSKDLKTIKDTQLKPWLAPYPKNRQDLGPVSELVVDCAILSRNGANFALLATSGKSLIVVNLEAGKEIARVISVIGNVVTRRIIVAENLVFLCGMNGKVTIGKLTEDFKNFEVLSETQIHQRLVTDMKVITFRGKLHLVSIGWDFLVKVHELDGNHQLAPVGVPYKLANQGSCFDAVVYHDKLYVLVCKKEITLMDVLCLDKQELVLDCRVALNDAEFTASGFTPMSIKIHHQPDSVPLIAVGTSHEPHMRVIILLMQNVGQNDKLMILRNQILCNLSTLSPQDKYSDAQIQWRFDGSGVWIIGDDGVIRGLDLVNKSVVTLHGHEGRVKCVSFFEDKLVSCGTDRNVIEWT</sequence>
<dbReference type="SUPFAM" id="SSF50978">
    <property type="entry name" value="WD40 repeat-like"/>
    <property type="match status" value="1"/>
</dbReference>
<evidence type="ECO:0000256" key="1">
    <source>
        <dbReference type="PROSITE-ProRule" id="PRU00221"/>
    </source>
</evidence>
<feature type="repeat" description="WD" evidence="1">
    <location>
        <begin position="387"/>
        <end position="417"/>
    </location>
</feature>
<keyword evidence="3" id="KW-1185">Reference proteome</keyword>
<name>A0A4P6XKT0_9ASCO</name>
<dbReference type="STRING" id="2163413.A0A4P6XKT0"/>
<dbReference type="Gene3D" id="2.130.10.10">
    <property type="entry name" value="YVTN repeat-like/Quinoprotein amine dehydrogenase"/>
    <property type="match status" value="2"/>
</dbReference>